<comment type="function">
    <text evidence="3">Specifically catalyzes the cleavage of the D-lactyl ether substituent of MurNAc 6-phosphate, producing GlcNAc 6-phosphate and D-lactate.</text>
</comment>
<dbReference type="GO" id="GO:0005829">
    <property type="term" value="C:cytosol"/>
    <property type="evidence" value="ECO:0007669"/>
    <property type="project" value="TreeGrafter"/>
</dbReference>
<name>A0A4R6DH38_9MICO</name>
<dbReference type="GO" id="GO:0097173">
    <property type="term" value="P:N-acetylmuramic acid catabolic process"/>
    <property type="evidence" value="ECO:0007669"/>
    <property type="project" value="UniProtKB-UniPathway"/>
</dbReference>
<dbReference type="OrthoDB" id="9813395at2"/>
<dbReference type="UniPathway" id="UPA00342"/>
<reference evidence="5 6" key="1">
    <citation type="submission" date="2019-03" db="EMBL/GenBank/DDBJ databases">
        <title>Genomic analyses of the natural microbiome of Caenorhabditis elegans.</title>
        <authorList>
            <person name="Samuel B."/>
        </authorList>
    </citation>
    <scope>NUCLEOTIDE SEQUENCE [LARGE SCALE GENOMIC DNA]</scope>
    <source>
        <strain evidence="5 6">JUb65</strain>
    </source>
</reference>
<dbReference type="Gene3D" id="3.40.50.10490">
    <property type="entry name" value="Glucose-6-phosphate isomerase like protein, domain 1"/>
    <property type="match status" value="1"/>
</dbReference>
<evidence type="ECO:0000259" key="4">
    <source>
        <dbReference type="PROSITE" id="PS51464"/>
    </source>
</evidence>
<dbReference type="GO" id="GO:0042593">
    <property type="term" value="P:glucose homeostasis"/>
    <property type="evidence" value="ECO:0007669"/>
    <property type="project" value="TreeGrafter"/>
</dbReference>
<dbReference type="RefSeq" id="WP_133520226.1">
    <property type="nucleotide sequence ID" value="NZ_SNVW01000008.1"/>
</dbReference>
<comment type="pathway">
    <text evidence="3">Amino-sugar metabolism; N-acetylmuramate degradation.</text>
</comment>
<dbReference type="EMBL" id="SNVW01000008">
    <property type="protein sequence ID" value="TDN43358.1"/>
    <property type="molecule type" value="Genomic_DNA"/>
</dbReference>
<dbReference type="GO" id="GO:0030246">
    <property type="term" value="F:carbohydrate binding"/>
    <property type="evidence" value="ECO:0007669"/>
    <property type="project" value="TreeGrafter"/>
</dbReference>
<dbReference type="InterPro" id="IPR001347">
    <property type="entry name" value="SIS_dom"/>
</dbReference>
<dbReference type="PROSITE" id="PS01272">
    <property type="entry name" value="GCKR"/>
    <property type="match status" value="1"/>
</dbReference>
<comment type="subunit">
    <text evidence="3">Homodimer.</text>
</comment>
<dbReference type="NCBIfam" id="TIGR00274">
    <property type="entry name" value="N-acetylmuramic acid 6-phosphate etherase"/>
    <property type="match status" value="1"/>
</dbReference>
<dbReference type="SUPFAM" id="SSF53697">
    <property type="entry name" value="SIS domain"/>
    <property type="match status" value="1"/>
</dbReference>
<dbReference type="Pfam" id="PF22645">
    <property type="entry name" value="GKRP_SIS_N"/>
    <property type="match status" value="1"/>
</dbReference>
<evidence type="ECO:0000313" key="6">
    <source>
        <dbReference type="Proteomes" id="UP000295764"/>
    </source>
</evidence>
<protein>
    <recommendedName>
        <fullName evidence="3">N-acetylmuramic acid 6-phosphate etherase</fullName>
        <shortName evidence="3">MurNAc-6-P etherase</shortName>
        <ecNumber evidence="3">4.2.1.126</ecNumber>
    </recommendedName>
    <alternativeName>
        <fullName evidence="3">N-acetylmuramic acid 6-phosphate hydrolase</fullName>
    </alternativeName>
    <alternativeName>
        <fullName evidence="3">N-acetylmuramic acid 6-phosphate lyase</fullName>
    </alternativeName>
</protein>
<proteinExistence type="inferred from homology"/>
<dbReference type="PANTHER" id="PTHR10088">
    <property type="entry name" value="GLUCOKINASE REGULATORY PROTEIN"/>
    <property type="match status" value="1"/>
</dbReference>
<dbReference type="HAMAP" id="MF_00068">
    <property type="entry name" value="MurQ"/>
    <property type="match status" value="1"/>
</dbReference>
<dbReference type="AlphaFoldDB" id="A0A4R6DH38"/>
<comment type="miscellaneous">
    <text evidence="3">A lyase-type mechanism (elimination/hydration) is suggested for the cleavage of the lactyl ether bond of MurNAc 6-phosphate, with the formation of an alpha,beta-unsaturated aldehyde intermediate with (E)-stereochemistry, followed by the syn addition of water to give product.</text>
</comment>
<dbReference type="InterPro" id="IPR005486">
    <property type="entry name" value="Glucokinase_regulatory_CS"/>
</dbReference>
<dbReference type="EC" id="4.2.1.126" evidence="3"/>
<dbReference type="InterPro" id="IPR005488">
    <property type="entry name" value="Etherase_MurQ"/>
</dbReference>
<dbReference type="PROSITE" id="PS51464">
    <property type="entry name" value="SIS"/>
    <property type="match status" value="1"/>
</dbReference>
<comment type="similarity">
    <text evidence="3">Belongs to the GCKR-like family. MurNAc-6-P etherase subfamily.</text>
</comment>
<gene>
    <name evidence="3" type="primary">murQ</name>
    <name evidence="5" type="ORF">EDF64_10828</name>
</gene>
<dbReference type="FunFam" id="3.40.50.10490:FF:000014">
    <property type="entry name" value="N-acetylmuramic acid 6-phosphate etherase"/>
    <property type="match status" value="1"/>
</dbReference>
<feature type="active site" description="Proton donor" evidence="3">
    <location>
        <position position="99"/>
    </location>
</feature>
<evidence type="ECO:0000256" key="2">
    <source>
        <dbReference type="ARBA" id="ARBA00023277"/>
    </source>
</evidence>
<dbReference type="Gene3D" id="1.10.8.1080">
    <property type="match status" value="1"/>
</dbReference>
<dbReference type="CDD" id="cd05007">
    <property type="entry name" value="SIS_Etherase"/>
    <property type="match status" value="1"/>
</dbReference>
<organism evidence="5 6">
    <name type="scientific">Curtobacterium flaccumfaciens</name>
    <dbReference type="NCBI Taxonomy" id="2035"/>
    <lineage>
        <taxon>Bacteria</taxon>
        <taxon>Bacillati</taxon>
        <taxon>Actinomycetota</taxon>
        <taxon>Actinomycetes</taxon>
        <taxon>Micrococcales</taxon>
        <taxon>Microbacteriaceae</taxon>
        <taxon>Curtobacterium</taxon>
    </lineage>
</organism>
<evidence type="ECO:0000256" key="3">
    <source>
        <dbReference type="HAMAP-Rule" id="MF_00068"/>
    </source>
</evidence>
<comment type="catalytic activity">
    <reaction evidence="3">
        <text>N-acetyl-D-muramate 6-phosphate + H2O = N-acetyl-D-glucosamine 6-phosphate + (R)-lactate</text>
        <dbReference type="Rhea" id="RHEA:26410"/>
        <dbReference type="ChEBI" id="CHEBI:15377"/>
        <dbReference type="ChEBI" id="CHEBI:16004"/>
        <dbReference type="ChEBI" id="CHEBI:57513"/>
        <dbReference type="ChEBI" id="CHEBI:58722"/>
        <dbReference type="EC" id="4.2.1.126"/>
    </reaction>
</comment>
<feature type="domain" description="SIS" evidence="4">
    <location>
        <begin position="71"/>
        <end position="234"/>
    </location>
</feature>
<dbReference type="Proteomes" id="UP000295764">
    <property type="component" value="Unassembled WGS sequence"/>
</dbReference>
<dbReference type="GO" id="GO:0016835">
    <property type="term" value="F:carbon-oxygen lyase activity"/>
    <property type="evidence" value="ECO:0007669"/>
    <property type="project" value="UniProtKB-UniRule"/>
</dbReference>
<dbReference type="GO" id="GO:0019899">
    <property type="term" value="F:enzyme binding"/>
    <property type="evidence" value="ECO:0007669"/>
    <property type="project" value="TreeGrafter"/>
</dbReference>
<dbReference type="NCBIfam" id="NF009222">
    <property type="entry name" value="PRK12570.1"/>
    <property type="match status" value="1"/>
</dbReference>
<dbReference type="GO" id="GO:0009750">
    <property type="term" value="P:response to fructose"/>
    <property type="evidence" value="ECO:0007669"/>
    <property type="project" value="TreeGrafter"/>
</dbReference>
<comment type="caution">
    <text evidence="5">The sequence shown here is derived from an EMBL/GenBank/DDBJ whole genome shotgun (WGS) entry which is preliminary data.</text>
</comment>
<dbReference type="GO" id="GO:0070095">
    <property type="term" value="F:fructose-6-phosphate binding"/>
    <property type="evidence" value="ECO:0007669"/>
    <property type="project" value="TreeGrafter"/>
</dbReference>
<dbReference type="InterPro" id="IPR040190">
    <property type="entry name" value="MURQ/GCKR"/>
</dbReference>
<keyword evidence="1 3" id="KW-0456">Lyase</keyword>
<accession>A0A4R6DH38</accession>
<evidence type="ECO:0000256" key="1">
    <source>
        <dbReference type="ARBA" id="ARBA00023239"/>
    </source>
</evidence>
<dbReference type="NCBIfam" id="NF003915">
    <property type="entry name" value="PRK05441.1"/>
    <property type="match status" value="1"/>
</dbReference>
<sequence length="311" mass="32109">MPHDQLHHDVHHDHLRDELKDLTTEATDASLDDIDLVSTLEAAQRMNAGDRSVPAAVEPCLPAIAEAADRIAAAFARRGRLVYVGAGTPGRLGVLDASECPPTFGTDPSQVVGLIAGGEVALTTAVEGAEDDEEAAVRDLDALGLSADDVVVGISASGRTPYVIAAIREARRRSACSVSVACNAGSAAGRHADIAIDVVVGPEFIAGSTRLKAGTAQKLVLNMLTTLAMVRSNKTYGNRMVDVRATNAKLVARAFTLVQDVTGAPDAEVSAALSESDGEVKTAIAVILTGASASDVRERLADASGSLRAVL</sequence>
<dbReference type="PANTHER" id="PTHR10088:SF4">
    <property type="entry name" value="GLUCOKINASE REGULATORY PROTEIN"/>
    <property type="match status" value="1"/>
</dbReference>
<feature type="active site" evidence="3">
    <location>
        <position position="130"/>
    </location>
</feature>
<dbReference type="GO" id="GO:0004857">
    <property type="term" value="F:enzyme inhibitor activity"/>
    <property type="evidence" value="ECO:0007669"/>
    <property type="project" value="TreeGrafter"/>
</dbReference>
<keyword evidence="2 3" id="KW-0119">Carbohydrate metabolism</keyword>
<evidence type="ECO:0000313" key="5">
    <source>
        <dbReference type="EMBL" id="TDN43358.1"/>
    </source>
</evidence>
<dbReference type="GO" id="GO:0046348">
    <property type="term" value="P:amino sugar catabolic process"/>
    <property type="evidence" value="ECO:0007669"/>
    <property type="project" value="InterPro"/>
</dbReference>
<dbReference type="InterPro" id="IPR046348">
    <property type="entry name" value="SIS_dom_sf"/>
</dbReference>